<organism evidence="14 15">
    <name type="scientific">Streptomyces rectiviolaceus</name>
    <dbReference type="NCBI Taxonomy" id="332591"/>
    <lineage>
        <taxon>Bacteria</taxon>
        <taxon>Bacillati</taxon>
        <taxon>Actinomycetota</taxon>
        <taxon>Actinomycetes</taxon>
        <taxon>Kitasatosporales</taxon>
        <taxon>Streptomycetaceae</taxon>
        <taxon>Streptomyces</taxon>
    </lineage>
</organism>
<dbReference type="Proteomes" id="UP001501637">
    <property type="component" value="Unassembled WGS sequence"/>
</dbReference>
<comment type="similarity">
    <text evidence="2 11">Belongs to the WhiB family.</text>
</comment>
<keyword evidence="9 11" id="KW-1015">Disulfide bond</keyword>
<keyword evidence="15" id="KW-1185">Reference proteome</keyword>
<feature type="binding site" evidence="11">
    <location>
        <position position="9"/>
    </location>
    <ligand>
        <name>[4Fe-4S] cluster</name>
        <dbReference type="ChEBI" id="CHEBI:49883"/>
    </ligand>
</feature>
<comment type="function">
    <text evidence="11">Acts as a transcriptional regulator. Probably redox-responsive. The apo- but not holo-form probably binds DNA.</text>
</comment>
<keyword evidence="8 11" id="KW-0238">DNA-binding</keyword>
<reference evidence="15" key="1">
    <citation type="journal article" date="2019" name="Int. J. Syst. Evol. Microbiol.">
        <title>The Global Catalogue of Microorganisms (GCM) 10K type strain sequencing project: providing services to taxonomists for standard genome sequencing and annotation.</title>
        <authorList>
            <consortium name="The Broad Institute Genomics Platform"/>
            <consortium name="The Broad Institute Genome Sequencing Center for Infectious Disease"/>
            <person name="Wu L."/>
            <person name="Ma J."/>
        </authorList>
    </citation>
    <scope>NUCLEOTIDE SEQUENCE [LARGE SCALE GENOMIC DNA]</scope>
    <source>
        <strain evidence="15">JCM 9092</strain>
    </source>
</reference>
<evidence type="ECO:0000256" key="11">
    <source>
        <dbReference type="HAMAP-Rule" id="MF_01479"/>
    </source>
</evidence>
<comment type="subcellular location">
    <subcellularLocation>
        <location evidence="1 11">Cytoplasm</location>
    </subcellularLocation>
</comment>
<feature type="binding site" evidence="11">
    <location>
        <position position="37"/>
    </location>
    <ligand>
        <name>[4Fe-4S] cluster</name>
        <dbReference type="ChEBI" id="CHEBI:49883"/>
    </ligand>
</feature>
<keyword evidence="7 11" id="KW-0805">Transcription regulation</keyword>
<feature type="compositionally biased region" description="Low complexity" evidence="12">
    <location>
        <begin position="78"/>
        <end position="98"/>
    </location>
</feature>
<feature type="domain" description="4Fe-4S Wbl-type" evidence="13">
    <location>
        <begin position="8"/>
        <end position="70"/>
    </location>
</feature>
<dbReference type="Pfam" id="PF02467">
    <property type="entry name" value="Whib"/>
    <property type="match status" value="1"/>
</dbReference>
<dbReference type="PANTHER" id="PTHR38839">
    <property type="entry name" value="TRANSCRIPTIONAL REGULATOR WHID-RELATED"/>
    <property type="match status" value="1"/>
</dbReference>
<evidence type="ECO:0000256" key="5">
    <source>
        <dbReference type="ARBA" id="ARBA00023004"/>
    </source>
</evidence>
<name>A0ABP6N308_9ACTN</name>
<evidence type="ECO:0000256" key="1">
    <source>
        <dbReference type="ARBA" id="ARBA00004496"/>
    </source>
</evidence>
<dbReference type="InterPro" id="IPR003482">
    <property type="entry name" value="Whib"/>
</dbReference>
<keyword evidence="11" id="KW-0963">Cytoplasm</keyword>
<evidence type="ECO:0000313" key="15">
    <source>
        <dbReference type="Proteomes" id="UP001501637"/>
    </source>
</evidence>
<feature type="binding site" evidence="11">
    <location>
        <position position="40"/>
    </location>
    <ligand>
        <name>[4Fe-4S] cluster</name>
        <dbReference type="ChEBI" id="CHEBI:49883"/>
    </ligand>
</feature>
<evidence type="ECO:0000256" key="2">
    <source>
        <dbReference type="ARBA" id="ARBA00006597"/>
    </source>
</evidence>
<gene>
    <name evidence="11" type="primary">whiB</name>
    <name evidence="14" type="ORF">GCM10010449_64180</name>
</gene>
<sequence length="107" mass="11567">MEWMKSALCARVDPELFFPVSAAGPALREELAAKRICVRCPVLRPCLTWALDSGQAYGVWGGASAEERAALRRQQPESSARPRLSSAGPRSAAPPAARRAPRPRLAD</sequence>
<evidence type="ECO:0000313" key="14">
    <source>
        <dbReference type="EMBL" id="GAA3134588.1"/>
    </source>
</evidence>
<protein>
    <recommendedName>
        <fullName evidence="11">Transcriptional regulator WhiB</fullName>
    </recommendedName>
</protein>
<comment type="PTM">
    <text evidence="11">Upon Fe-S cluster removal intramolecular disulfide bonds are formed.</text>
</comment>
<feature type="region of interest" description="Disordered" evidence="12">
    <location>
        <begin position="69"/>
        <end position="107"/>
    </location>
</feature>
<dbReference type="PROSITE" id="PS51674">
    <property type="entry name" value="4FE4S_WBL"/>
    <property type="match status" value="1"/>
</dbReference>
<proteinExistence type="inferred from homology"/>
<dbReference type="HAMAP" id="MF_01479">
    <property type="entry name" value="WhiB"/>
    <property type="match status" value="1"/>
</dbReference>
<evidence type="ECO:0000256" key="6">
    <source>
        <dbReference type="ARBA" id="ARBA00023014"/>
    </source>
</evidence>
<evidence type="ECO:0000259" key="13">
    <source>
        <dbReference type="PROSITE" id="PS51674"/>
    </source>
</evidence>
<evidence type="ECO:0000256" key="10">
    <source>
        <dbReference type="ARBA" id="ARBA00023163"/>
    </source>
</evidence>
<comment type="caution">
    <text evidence="14">The sequence shown here is derived from an EMBL/GenBank/DDBJ whole genome shotgun (WGS) entry which is preliminary data.</text>
</comment>
<evidence type="ECO:0000256" key="12">
    <source>
        <dbReference type="SAM" id="MobiDB-lite"/>
    </source>
</evidence>
<evidence type="ECO:0000256" key="9">
    <source>
        <dbReference type="ARBA" id="ARBA00023157"/>
    </source>
</evidence>
<keyword evidence="5 11" id="KW-0408">Iron</keyword>
<keyword evidence="4 11" id="KW-0479">Metal-binding</keyword>
<keyword evidence="3 11" id="KW-0004">4Fe-4S</keyword>
<evidence type="ECO:0000256" key="4">
    <source>
        <dbReference type="ARBA" id="ARBA00022723"/>
    </source>
</evidence>
<dbReference type="RefSeq" id="WP_344526905.1">
    <property type="nucleotide sequence ID" value="NZ_BAAAUG010000138.1"/>
</dbReference>
<keyword evidence="6 11" id="KW-0411">Iron-sulfur</keyword>
<dbReference type="InterPro" id="IPR034768">
    <property type="entry name" value="4FE4S_WBL"/>
</dbReference>
<evidence type="ECO:0000256" key="7">
    <source>
        <dbReference type="ARBA" id="ARBA00023015"/>
    </source>
</evidence>
<comment type="cofactor">
    <cofactor evidence="11">
        <name>[4Fe-4S] cluster</name>
        <dbReference type="ChEBI" id="CHEBI:49883"/>
    </cofactor>
    <text evidence="11">Binds 1 [4Fe-4S] cluster per subunit. Following nitrosylation of the [4Fe-4S] cluster binds 1 [4Fe-8(NO)] cluster per subunit.</text>
</comment>
<keyword evidence="10 11" id="KW-0804">Transcription</keyword>
<accession>A0ABP6N308</accession>
<feature type="binding site" evidence="11">
    <location>
        <position position="46"/>
    </location>
    <ligand>
        <name>[4Fe-4S] cluster</name>
        <dbReference type="ChEBI" id="CHEBI:49883"/>
    </ligand>
</feature>
<dbReference type="EMBL" id="BAAAUG010000138">
    <property type="protein sequence ID" value="GAA3134588.1"/>
    <property type="molecule type" value="Genomic_DNA"/>
</dbReference>
<evidence type="ECO:0000256" key="8">
    <source>
        <dbReference type="ARBA" id="ARBA00023125"/>
    </source>
</evidence>
<comment type="PTM">
    <text evidence="11">The Fe-S cluster can be nitrosylated by nitric oxide (NO).</text>
</comment>
<evidence type="ECO:0000256" key="3">
    <source>
        <dbReference type="ARBA" id="ARBA00022485"/>
    </source>
</evidence>